<dbReference type="Gene3D" id="1.20.1510.10">
    <property type="entry name" value="Cation efflux protein transmembrane domain"/>
    <property type="match status" value="1"/>
</dbReference>
<dbReference type="Proteomes" id="UP001279860">
    <property type="component" value="Unassembled WGS sequence"/>
</dbReference>
<feature type="domain" description="Cation efflux protein transmembrane" evidence="9">
    <location>
        <begin position="25"/>
        <end position="224"/>
    </location>
</feature>
<dbReference type="NCBIfam" id="TIGR01297">
    <property type="entry name" value="CDF"/>
    <property type="match status" value="1"/>
</dbReference>
<accession>A0ABU4IYN7</accession>
<evidence type="ECO:0000259" key="9">
    <source>
        <dbReference type="Pfam" id="PF01545"/>
    </source>
</evidence>
<keyword evidence="3 8" id="KW-0812">Transmembrane</keyword>
<dbReference type="SUPFAM" id="SSF161111">
    <property type="entry name" value="Cation efflux protein transmembrane domain-like"/>
    <property type="match status" value="1"/>
</dbReference>
<reference evidence="10 11" key="1">
    <citation type="submission" date="2023-11" db="EMBL/GenBank/DDBJ databases">
        <title>Plant-associative lifestyle of Vibrio porteresiae and its evolutionary dynamics.</title>
        <authorList>
            <person name="Rameshkumar N."/>
            <person name="Kirti K."/>
        </authorList>
    </citation>
    <scope>NUCLEOTIDE SEQUENCE [LARGE SCALE GENOMIC DNA]</scope>
    <source>
        <strain evidence="10 11">MSSRF7</strain>
    </source>
</reference>
<dbReference type="EMBL" id="JAWRCP010000002">
    <property type="protein sequence ID" value="MDW6094505.1"/>
    <property type="molecule type" value="Genomic_DNA"/>
</dbReference>
<feature type="transmembrane region" description="Helical" evidence="8">
    <location>
        <begin position="24"/>
        <end position="47"/>
    </location>
</feature>
<evidence type="ECO:0000256" key="5">
    <source>
        <dbReference type="ARBA" id="ARBA00022989"/>
    </source>
</evidence>
<keyword evidence="11" id="KW-1185">Reference proteome</keyword>
<feature type="transmembrane region" description="Helical" evidence="8">
    <location>
        <begin position="193"/>
        <end position="213"/>
    </location>
</feature>
<evidence type="ECO:0000256" key="4">
    <source>
        <dbReference type="ARBA" id="ARBA00022906"/>
    </source>
</evidence>
<dbReference type="InterPro" id="IPR027469">
    <property type="entry name" value="Cation_efflux_TMD_sf"/>
</dbReference>
<name>A0ABU4IYN7_9VIBR</name>
<evidence type="ECO:0000256" key="8">
    <source>
        <dbReference type="SAM" id="Phobius"/>
    </source>
</evidence>
<feature type="transmembrane region" description="Helical" evidence="8">
    <location>
        <begin position="53"/>
        <end position="70"/>
    </location>
</feature>
<keyword evidence="5 8" id="KW-1133">Transmembrane helix</keyword>
<keyword evidence="4" id="KW-0864">Zinc transport</keyword>
<evidence type="ECO:0000256" key="6">
    <source>
        <dbReference type="ARBA" id="ARBA00023065"/>
    </source>
</evidence>
<comment type="caution">
    <text evidence="10">The sequence shown here is derived from an EMBL/GenBank/DDBJ whole genome shotgun (WGS) entry which is preliminary data.</text>
</comment>
<feature type="transmembrane region" description="Helical" evidence="8">
    <location>
        <begin position="166"/>
        <end position="187"/>
    </location>
</feature>
<evidence type="ECO:0000313" key="11">
    <source>
        <dbReference type="Proteomes" id="UP001279860"/>
    </source>
</evidence>
<evidence type="ECO:0000256" key="7">
    <source>
        <dbReference type="ARBA" id="ARBA00023136"/>
    </source>
</evidence>
<feature type="transmembrane region" description="Helical" evidence="8">
    <location>
        <begin position="91"/>
        <end position="110"/>
    </location>
</feature>
<evidence type="ECO:0000256" key="3">
    <source>
        <dbReference type="ARBA" id="ARBA00022692"/>
    </source>
</evidence>
<comment type="subcellular location">
    <subcellularLocation>
        <location evidence="1">Membrane</location>
        <topology evidence="1">Multi-pass membrane protein</topology>
    </subcellularLocation>
</comment>
<dbReference type="PANTHER" id="PTHR45755">
    <property type="match status" value="1"/>
</dbReference>
<evidence type="ECO:0000256" key="2">
    <source>
        <dbReference type="ARBA" id="ARBA00022448"/>
    </source>
</evidence>
<evidence type="ECO:0000256" key="1">
    <source>
        <dbReference type="ARBA" id="ARBA00004141"/>
    </source>
</evidence>
<keyword evidence="2" id="KW-0813">Transport</keyword>
<dbReference type="NCBIfam" id="NF033827">
    <property type="entry name" value="CDF_efflux_DmeF"/>
    <property type="match status" value="1"/>
</dbReference>
<proteinExistence type="predicted"/>
<dbReference type="PANTHER" id="PTHR45755:SF4">
    <property type="entry name" value="ZINC TRANSPORTER 7"/>
    <property type="match status" value="1"/>
</dbReference>
<sequence length="297" mass="33320">MRAPHCSHIDVFSRFNPNNERKTYYVLLLTAVTMVIEIIAGSVYGSMALLADGWHMGTHAAAFCITLFTYRYARQHKDSRKYSYGTGKVSVLGGYSSAVGLGLVAIVMLFESLYRFIDPVQIHFTEAMIVASIGLLVNVVSVFLLHDHDHDHDHDHHSHHDHNLNAAYMHVLADALTSILAIAALLIGKFLGWVWLDPVMGMVGAVVITRWAIRLMKQTAPVLLDESIDRHYAAQVLQKLEALDADVTDMHIWRVSADHFAASICLNVRDMQSPGFFKRQLAEFGKIHHLTIEVNHI</sequence>
<feature type="transmembrane region" description="Helical" evidence="8">
    <location>
        <begin position="122"/>
        <end position="145"/>
    </location>
</feature>
<dbReference type="Pfam" id="PF01545">
    <property type="entry name" value="Cation_efflux"/>
    <property type="match status" value="1"/>
</dbReference>
<organism evidence="10 11">
    <name type="scientific">Vibrio rhizosphaerae</name>
    <dbReference type="NCBI Taxonomy" id="398736"/>
    <lineage>
        <taxon>Bacteria</taxon>
        <taxon>Pseudomonadati</taxon>
        <taxon>Pseudomonadota</taxon>
        <taxon>Gammaproteobacteria</taxon>
        <taxon>Vibrionales</taxon>
        <taxon>Vibrionaceae</taxon>
        <taxon>Vibrio</taxon>
    </lineage>
</organism>
<dbReference type="RefSeq" id="WP_318585618.1">
    <property type="nucleotide sequence ID" value="NZ_JAWRCP010000002.1"/>
</dbReference>
<dbReference type="InterPro" id="IPR002524">
    <property type="entry name" value="Cation_efflux"/>
</dbReference>
<dbReference type="InterPro" id="IPR045316">
    <property type="entry name" value="Msc2-like"/>
</dbReference>
<gene>
    <name evidence="10" type="primary">dmeF</name>
    <name evidence="10" type="ORF">SBX64_18345</name>
</gene>
<protein>
    <submittedName>
        <fullName evidence="10">CDF family Co(II)/Ni(II) efflux transporter DmeF</fullName>
    </submittedName>
</protein>
<keyword evidence="4" id="KW-0862">Zinc</keyword>
<dbReference type="InterPro" id="IPR058533">
    <property type="entry name" value="Cation_efflux_TM"/>
</dbReference>
<keyword evidence="6" id="KW-0406">Ion transport</keyword>
<keyword evidence="7 8" id="KW-0472">Membrane</keyword>
<evidence type="ECO:0000313" key="10">
    <source>
        <dbReference type="EMBL" id="MDW6094505.1"/>
    </source>
</evidence>